<sequence length="298" mass="32957">MASSSSSIFNDWPAWDLLEIMNVDDHSFTCVGYASSKRRRCRNSIANPNKIATKRILDSLPEFVHSSAALVAQLRIVVPMAICKHRKHKHQDQADSIVQRWYDTIMAAVRRSRSATLEAQSDDEHDDGYDDDADPGAIFLDSVQSVLEPSDIGESGFQPSDGEIEDPSEESSVTLGASRALSPGRSASIWSLSDPYTDTDSWVDLGSEGEANHEDHDNDTYYDAEEDGNVQAHVRILADEVIVQEPLEEVEAIQLVTAAVTPVTSQGAERCQEQLMIEPERGIWSSILGIMGLIRRKK</sequence>
<keyword evidence="3" id="KW-1185">Reference proteome</keyword>
<gene>
    <name evidence="2" type="ORF">HII31_12372</name>
</gene>
<evidence type="ECO:0000313" key="2">
    <source>
        <dbReference type="EMBL" id="KAF7186297.1"/>
    </source>
</evidence>
<name>A0A8H6VD80_9PEZI</name>
<feature type="compositionally biased region" description="Acidic residues" evidence="1">
    <location>
        <begin position="120"/>
        <end position="134"/>
    </location>
</feature>
<dbReference type="Proteomes" id="UP000660729">
    <property type="component" value="Unassembled WGS sequence"/>
</dbReference>
<feature type="region of interest" description="Disordered" evidence="1">
    <location>
        <begin position="150"/>
        <end position="179"/>
    </location>
</feature>
<dbReference type="EMBL" id="JABCIY010000258">
    <property type="protein sequence ID" value="KAF7186297.1"/>
    <property type="molecule type" value="Genomic_DNA"/>
</dbReference>
<evidence type="ECO:0000313" key="3">
    <source>
        <dbReference type="Proteomes" id="UP000660729"/>
    </source>
</evidence>
<comment type="caution">
    <text evidence="2">The sequence shown here is derived from an EMBL/GenBank/DDBJ whole genome shotgun (WGS) entry which is preliminary data.</text>
</comment>
<protein>
    <submittedName>
        <fullName evidence="2">Uncharacterized protein</fullName>
    </submittedName>
</protein>
<proteinExistence type="predicted"/>
<dbReference type="OrthoDB" id="8062037at2759"/>
<evidence type="ECO:0000256" key="1">
    <source>
        <dbReference type="SAM" id="MobiDB-lite"/>
    </source>
</evidence>
<organism evidence="2 3">
    <name type="scientific">Pseudocercospora fuligena</name>
    <dbReference type="NCBI Taxonomy" id="685502"/>
    <lineage>
        <taxon>Eukaryota</taxon>
        <taxon>Fungi</taxon>
        <taxon>Dikarya</taxon>
        <taxon>Ascomycota</taxon>
        <taxon>Pezizomycotina</taxon>
        <taxon>Dothideomycetes</taxon>
        <taxon>Dothideomycetidae</taxon>
        <taxon>Mycosphaerellales</taxon>
        <taxon>Mycosphaerellaceae</taxon>
        <taxon>Pseudocercospora</taxon>
    </lineage>
</organism>
<dbReference type="AlphaFoldDB" id="A0A8H6VD80"/>
<reference evidence="2" key="1">
    <citation type="submission" date="2020-04" db="EMBL/GenBank/DDBJ databases">
        <title>Draft genome resource of the tomato pathogen Pseudocercospora fuligena.</title>
        <authorList>
            <person name="Zaccaron A."/>
        </authorList>
    </citation>
    <scope>NUCLEOTIDE SEQUENCE</scope>
    <source>
        <strain evidence="2">PF001</strain>
    </source>
</reference>
<feature type="region of interest" description="Disordered" evidence="1">
    <location>
        <begin position="114"/>
        <end position="135"/>
    </location>
</feature>
<accession>A0A8H6VD80</accession>